<protein>
    <submittedName>
        <fullName evidence="2">Uncharacterized protein</fullName>
    </submittedName>
</protein>
<dbReference type="Proteomes" id="UP001141552">
    <property type="component" value="Unassembled WGS sequence"/>
</dbReference>
<accession>A0A9Q0GJD2</accession>
<dbReference type="EMBL" id="JAKUCV010000428">
    <property type="protein sequence ID" value="KAJ4850055.1"/>
    <property type="molecule type" value="Genomic_DNA"/>
</dbReference>
<dbReference type="AlphaFoldDB" id="A0A9Q0GJD2"/>
<evidence type="ECO:0000313" key="3">
    <source>
        <dbReference type="Proteomes" id="UP001141552"/>
    </source>
</evidence>
<sequence length="70" mass="8126">MTKTRSLALLSANRCASQDLVVISWPISGGKLLPIMLLRNFFLRATRFWKISRSKWAKLITLRPLRWIIA</sequence>
<organism evidence="2 3">
    <name type="scientific">Turnera subulata</name>
    <dbReference type="NCBI Taxonomy" id="218843"/>
    <lineage>
        <taxon>Eukaryota</taxon>
        <taxon>Viridiplantae</taxon>
        <taxon>Streptophyta</taxon>
        <taxon>Embryophyta</taxon>
        <taxon>Tracheophyta</taxon>
        <taxon>Spermatophyta</taxon>
        <taxon>Magnoliopsida</taxon>
        <taxon>eudicotyledons</taxon>
        <taxon>Gunneridae</taxon>
        <taxon>Pentapetalae</taxon>
        <taxon>rosids</taxon>
        <taxon>fabids</taxon>
        <taxon>Malpighiales</taxon>
        <taxon>Passifloraceae</taxon>
        <taxon>Turnera</taxon>
    </lineage>
</organism>
<evidence type="ECO:0000313" key="2">
    <source>
        <dbReference type="EMBL" id="KAJ4850055.1"/>
    </source>
</evidence>
<reference evidence="2" key="1">
    <citation type="submission" date="2022-02" db="EMBL/GenBank/DDBJ databases">
        <authorList>
            <person name="Henning P.M."/>
            <person name="McCubbin A.G."/>
            <person name="Shore J.S."/>
        </authorList>
    </citation>
    <scope>NUCLEOTIDE SEQUENCE</scope>
    <source>
        <strain evidence="2">F60SS</strain>
        <tissue evidence="2">Leaves</tissue>
    </source>
</reference>
<comment type="caution">
    <text evidence="2">The sequence shown here is derived from an EMBL/GenBank/DDBJ whole genome shotgun (WGS) entry which is preliminary data.</text>
</comment>
<gene>
    <name evidence="2" type="ORF">Tsubulata_034415</name>
    <name evidence="1" type="ORF">Tsubulata_044408</name>
</gene>
<reference evidence="2" key="2">
    <citation type="journal article" date="2023" name="Plants (Basel)">
        <title>Annotation of the Turnera subulata (Passifloraceae) Draft Genome Reveals the S-Locus Evolved after the Divergence of Turneroideae from Passifloroideae in a Stepwise Manner.</title>
        <authorList>
            <person name="Henning P.M."/>
            <person name="Roalson E.H."/>
            <person name="Mir W."/>
            <person name="McCubbin A.G."/>
            <person name="Shore J.S."/>
        </authorList>
    </citation>
    <scope>NUCLEOTIDE SEQUENCE</scope>
    <source>
        <strain evidence="2">F60SS</strain>
    </source>
</reference>
<proteinExistence type="predicted"/>
<keyword evidence="3" id="KW-1185">Reference proteome</keyword>
<dbReference type="EMBL" id="JAKUCV010000924">
    <property type="protein sequence ID" value="KAJ4848342.1"/>
    <property type="molecule type" value="Genomic_DNA"/>
</dbReference>
<name>A0A9Q0GJD2_9ROSI</name>
<evidence type="ECO:0000313" key="1">
    <source>
        <dbReference type="EMBL" id="KAJ4848342.1"/>
    </source>
</evidence>